<dbReference type="PANTHER" id="PTHR21240">
    <property type="entry name" value="2-AMINO-3-CARBOXYLMUCONATE-6-SEMIALDEHYDE DECARBOXYLASE"/>
    <property type="match status" value="1"/>
</dbReference>
<dbReference type="GO" id="GO:0016787">
    <property type="term" value="F:hydrolase activity"/>
    <property type="evidence" value="ECO:0007669"/>
    <property type="project" value="UniProtKB-KW"/>
</dbReference>
<proteinExistence type="predicted"/>
<keyword evidence="3" id="KW-0378">Hydrolase</keyword>
<dbReference type="Proteomes" id="UP000570361">
    <property type="component" value="Unassembled WGS sequence"/>
</dbReference>
<dbReference type="SUPFAM" id="SSF51556">
    <property type="entry name" value="Metallo-dependent hydrolases"/>
    <property type="match status" value="1"/>
</dbReference>
<keyword evidence="1" id="KW-0456">Lyase</keyword>
<dbReference type="Pfam" id="PF04909">
    <property type="entry name" value="Amidohydro_2"/>
    <property type="match status" value="1"/>
</dbReference>
<dbReference type="AlphaFoldDB" id="A0A7W5AZX1"/>
<gene>
    <name evidence="3" type="ORF">FHS18_003414</name>
</gene>
<protein>
    <submittedName>
        <fullName evidence="3">Putative TIM-barrel fold metal-dependent hydrolase</fullName>
    </submittedName>
</protein>
<accession>A0A7W5AZX1</accession>
<dbReference type="GO" id="GO:0019748">
    <property type="term" value="P:secondary metabolic process"/>
    <property type="evidence" value="ECO:0007669"/>
    <property type="project" value="TreeGrafter"/>
</dbReference>
<organism evidence="3 4">
    <name type="scientific">Paenibacillus phyllosphaerae</name>
    <dbReference type="NCBI Taxonomy" id="274593"/>
    <lineage>
        <taxon>Bacteria</taxon>
        <taxon>Bacillati</taxon>
        <taxon>Bacillota</taxon>
        <taxon>Bacilli</taxon>
        <taxon>Bacillales</taxon>
        <taxon>Paenibacillaceae</taxon>
        <taxon>Paenibacillus</taxon>
    </lineage>
</organism>
<keyword evidence="4" id="KW-1185">Reference proteome</keyword>
<dbReference type="GO" id="GO:0005737">
    <property type="term" value="C:cytoplasm"/>
    <property type="evidence" value="ECO:0007669"/>
    <property type="project" value="TreeGrafter"/>
</dbReference>
<evidence type="ECO:0000313" key="3">
    <source>
        <dbReference type="EMBL" id="MBB3111346.1"/>
    </source>
</evidence>
<dbReference type="EMBL" id="JACHXK010000007">
    <property type="protein sequence ID" value="MBB3111346.1"/>
    <property type="molecule type" value="Genomic_DNA"/>
</dbReference>
<evidence type="ECO:0000259" key="2">
    <source>
        <dbReference type="Pfam" id="PF04909"/>
    </source>
</evidence>
<dbReference type="InterPro" id="IPR006680">
    <property type="entry name" value="Amidohydro-rel"/>
</dbReference>
<reference evidence="3 4" key="1">
    <citation type="submission" date="2020-08" db="EMBL/GenBank/DDBJ databases">
        <title>Genomic Encyclopedia of Type Strains, Phase III (KMG-III): the genomes of soil and plant-associated and newly described type strains.</title>
        <authorList>
            <person name="Whitman W."/>
        </authorList>
    </citation>
    <scope>NUCLEOTIDE SEQUENCE [LARGE SCALE GENOMIC DNA]</scope>
    <source>
        <strain evidence="3 4">CECT 5862</strain>
    </source>
</reference>
<sequence>MPMFPVIDTHTHILSPPVKDRMKQLNVAPPPVFANWTPEQHVEHMELSGIAIGVLSSPGTPEFVPPVEAISLVRAMNEYFAELIQSYPTKFGAFATLPMLSEDAAVNEAVYALDTLGLDGVAFQSSNQGKYLSDPIYHELLSELDRRSATVLIHPILIPERPAGLSPALLEGTFDTTRNVTSMAVHRIFDRFPNINFIIPHTGGMVPYIKWRIAITVLAEDVNQFLRVESSKEEIAAQMAKLDRLYFDTAVNLGPLPKLISPTQTLFGTDLPFPSQNIINQQVDALFNDYAELGEESVKAVAYGNALKLFPRLQQVLVAR</sequence>
<dbReference type="InterPro" id="IPR032466">
    <property type="entry name" value="Metal_Hydrolase"/>
</dbReference>
<evidence type="ECO:0000313" key="4">
    <source>
        <dbReference type="Proteomes" id="UP000570361"/>
    </source>
</evidence>
<comment type="caution">
    <text evidence="3">The sequence shown here is derived from an EMBL/GenBank/DDBJ whole genome shotgun (WGS) entry which is preliminary data.</text>
</comment>
<dbReference type="Gene3D" id="3.20.20.140">
    <property type="entry name" value="Metal-dependent hydrolases"/>
    <property type="match status" value="1"/>
</dbReference>
<name>A0A7W5AZX1_9BACL</name>
<dbReference type="GO" id="GO:0016831">
    <property type="term" value="F:carboxy-lyase activity"/>
    <property type="evidence" value="ECO:0007669"/>
    <property type="project" value="InterPro"/>
</dbReference>
<dbReference type="RefSeq" id="WP_183601235.1">
    <property type="nucleotide sequence ID" value="NZ_JACHXK010000007.1"/>
</dbReference>
<dbReference type="InterPro" id="IPR032465">
    <property type="entry name" value="ACMSD"/>
</dbReference>
<dbReference type="PANTHER" id="PTHR21240:SF28">
    <property type="entry name" value="ISO-OROTATE DECARBOXYLASE (EUROFUNG)"/>
    <property type="match status" value="1"/>
</dbReference>
<evidence type="ECO:0000256" key="1">
    <source>
        <dbReference type="ARBA" id="ARBA00023239"/>
    </source>
</evidence>
<feature type="domain" description="Amidohydrolase-related" evidence="2">
    <location>
        <begin position="7"/>
        <end position="311"/>
    </location>
</feature>